<dbReference type="SUPFAM" id="SSF52206">
    <property type="entry name" value="Hypothetical protein MTH538"/>
    <property type="match status" value="1"/>
</dbReference>
<protein>
    <recommendedName>
        <fullName evidence="1">Thoeris protein ThsB TIR-like domain-containing protein</fullName>
    </recommendedName>
</protein>
<evidence type="ECO:0000259" key="1">
    <source>
        <dbReference type="Pfam" id="PF08937"/>
    </source>
</evidence>
<keyword evidence="3" id="KW-1185">Reference proteome</keyword>
<dbReference type="Proteomes" id="UP000029554">
    <property type="component" value="Unassembled WGS sequence"/>
</dbReference>
<gene>
    <name evidence="2" type="ORF">LG45_16205</name>
</gene>
<feature type="domain" description="Thoeris protein ThsB TIR-like" evidence="1">
    <location>
        <begin position="9"/>
        <end position="90"/>
    </location>
</feature>
<proteinExistence type="predicted"/>
<dbReference type="EMBL" id="JRHH01000006">
    <property type="protein sequence ID" value="KGD66961.1"/>
    <property type="molecule type" value="Genomic_DNA"/>
</dbReference>
<dbReference type="RefSeq" id="WP_035129027.1">
    <property type="nucleotide sequence ID" value="NZ_JRHH01000006.1"/>
</dbReference>
<dbReference type="Gene3D" id="3.40.50.10140">
    <property type="entry name" value="Toll/interleukin-1 receptor homology (TIR) domain"/>
    <property type="match status" value="1"/>
</dbReference>
<comment type="caution">
    <text evidence="2">The sequence shown here is derived from an EMBL/GenBank/DDBJ whole genome shotgun (WGS) entry which is preliminary data.</text>
</comment>
<evidence type="ECO:0000313" key="3">
    <source>
        <dbReference type="Proteomes" id="UP000029554"/>
    </source>
</evidence>
<dbReference type="InterPro" id="IPR036490">
    <property type="entry name" value="ThsB_TIR-like_sf"/>
</dbReference>
<dbReference type="InterPro" id="IPR035897">
    <property type="entry name" value="Toll_tir_struct_dom_sf"/>
</dbReference>
<dbReference type="AlphaFoldDB" id="A0A095SQL6"/>
<name>A0A095SQL6_9FLAO</name>
<dbReference type="eggNOG" id="ENOG5030DRP">
    <property type="taxonomic scope" value="Bacteria"/>
</dbReference>
<organism evidence="2 3">
    <name type="scientific">Flavobacterium aquatile LMG 4008 = ATCC 11947</name>
    <dbReference type="NCBI Taxonomy" id="1453498"/>
    <lineage>
        <taxon>Bacteria</taxon>
        <taxon>Pseudomonadati</taxon>
        <taxon>Bacteroidota</taxon>
        <taxon>Flavobacteriia</taxon>
        <taxon>Flavobacteriales</taxon>
        <taxon>Flavobacteriaceae</taxon>
        <taxon>Flavobacterium</taxon>
    </lineage>
</organism>
<dbReference type="Pfam" id="PF08937">
    <property type="entry name" value="ThsB_TIR"/>
    <property type="match status" value="1"/>
</dbReference>
<sequence>MSKIIRNCFISYHHKNDQNYLDELRLLKEGMKVADYSLKDDVGYLSNETIYKKIRDKMRSCSVTIVLIGSETGNRKWIDSEIWASLRGYKHPTTSLKSFKPNGLLCVFLPGQNHSIPPRLQDNIDSGYAVSMRWSNVQRDFESKVNYAIWKRDNSFDSIVNSRVRMKRNILKR</sequence>
<evidence type="ECO:0000313" key="2">
    <source>
        <dbReference type="EMBL" id="KGD66961.1"/>
    </source>
</evidence>
<dbReference type="OrthoDB" id="9811746at2"/>
<dbReference type="InterPro" id="IPR015032">
    <property type="entry name" value="ThsB__TIR-like_domain"/>
</dbReference>
<reference evidence="2 3" key="1">
    <citation type="submission" date="2014-09" db="EMBL/GenBank/DDBJ databases">
        <title>Whole Genome Shotgun of Flavobacterium aquatile LMG 4008.</title>
        <authorList>
            <person name="Gale A.N."/>
            <person name="Pipes S.E."/>
            <person name="Newman J.D."/>
        </authorList>
    </citation>
    <scope>NUCLEOTIDE SEQUENCE [LARGE SCALE GENOMIC DNA]</scope>
    <source>
        <strain evidence="2 3">LMG 4008</strain>
    </source>
</reference>
<accession>A0A095SQL6</accession>